<feature type="compositionally biased region" description="Low complexity" evidence="4">
    <location>
        <begin position="146"/>
        <end position="163"/>
    </location>
</feature>
<evidence type="ECO:0000256" key="4">
    <source>
        <dbReference type="SAM" id="MobiDB-lite"/>
    </source>
</evidence>
<feature type="compositionally biased region" description="Polar residues" evidence="4">
    <location>
        <begin position="492"/>
        <end position="506"/>
    </location>
</feature>
<dbReference type="PANTHER" id="PTHR12940:SF0">
    <property type="entry name" value="SPLICING FACTOR ESS-2 HOMOLOG"/>
    <property type="match status" value="1"/>
</dbReference>
<evidence type="ECO:0000313" key="5">
    <source>
        <dbReference type="EMBL" id="KAK3248771.1"/>
    </source>
</evidence>
<evidence type="ECO:0000256" key="2">
    <source>
        <dbReference type="ARBA" id="ARBA00009072"/>
    </source>
</evidence>
<dbReference type="GO" id="GO:0071013">
    <property type="term" value="C:catalytic step 2 spliceosome"/>
    <property type="evidence" value="ECO:0007669"/>
    <property type="project" value="TreeGrafter"/>
</dbReference>
<reference evidence="5 6" key="1">
    <citation type="journal article" date="2015" name="Genome Biol. Evol.">
        <title>Comparative Genomics of a Bacterivorous Green Alga Reveals Evolutionary Causalities and Consequences of Phago-Mixotrophic Mode of Nutrition.</title>
        <authorList>
            <person name="Burns J.A."/>
            <person name="Paasch A."/>
            <person name="Narechania A."/>
            <person name="Kim E."/>
        </authorList>
    </citation>
    <scope>NUCLEOTIDE SEQUENCE [LARGE SCALE GENOMIC DNA]</scope>
    <source>
        <strain evidence="5 6">PLY_AMNH</strain>
    </source>
</reference>
<dbReference type="Pfam" id="PF09751">
    <property type="entry name" value="Es2"/>
    <property type="match status" value="1"/>
</dbReference>
<feature type="region of interest" description="Disordered" evidence="4">
    <location>
        <begin position="1"/>
        <end position="35"/>
    </location>
</feature>
<name>A0AAE0C5E7_9CHLO</name>
<dbReference type="EMBL" id="LGRX02027794">
    <property type="protein sequence ID" value="KAK3248771.1"/>
    <property type="molecule type" value="Genomic_DNA"/>
</dbReference>
<keyword evidence="3" id="KW-0539">Nucleus</keyword>
<proteinExistence type="inferred from homology"/>
<evidence type="ECO:0000256" key="1">
    <source>
        <dbReference type="ARBA" id="ARBA00004123"/>
    </source>
</evidence>
<organism evidence="5 6">
    <name type="scientific">Cymbomonas tetramitiformis</name>
    <dbReference type="NCBI Taxonomy" id="36881"/>
    <lineage>
        <taxon>Eukaryota</taxon>
        <taxon>Viridiplantae</taxon>
        <taxon>Chlorophyta</taxon>
        <taxon>Pyramimonadophyceae</taxon>
        <taxon>Pyramimonadales</taxon>
        <taxon>Pyramimonadaceae</taxon>
        <taxon>Cymbomonas</taxon>
    </lineage>
</organism>
<accession>A0AAE0C5E7</accession>
<dbReference type="Proteomes" id="UP001190700">
    <property type="component" value="Unassembled WGS sequence"/>
</dbReference>
<dbReference type="AlphaFoldDB" id="A0AAE0C5E7"/>
<protein>
    <submittedName>
        <fullName evidence="5">Uncharacterized protein</fullName>
    </submittedName>
</protein>
<comment type="subcellular location">
    <subcellularLocation>
        <location evidence="1">Nucleus</location>
    </subcellularLocation>
</comment>
<feature type="compositionally biased region" description="Low complexity" evidence="4">
    <location>
        <begin position="400"/>
        <end position="414"/>
    </location>
</feature>
<feature type="compositionally biased region" description="Polar residues" evidence="4">
    <location>
        <begin position="118"/>
        <end position="145"/>
    </location>
</feature>
<sequence>MTNKIKGSHPAAAGALVESPNMPPPAARPSRKQVVLEEDDWTQKLEAIIERDYFPDLHRLENRLEWLEARNSGDLHKMQAAAANIEARMSQRRNSSVIHTPTATPQVGTPGFSEPAATPQTVTASPHPSLTINPSPTAHTTPTNKTSRQASGAQASTSASDAAPKMSLDSFTSRHTSEDNASFDKIVHAANVKRLQKSDWLLRQPGTALAVLAAKDANERPCDGYGTSNQETYTLDSKPYNPKNHLYYDSSQQPSVALTAKEIEEKARGPPKEICSNNTRFIGNPFAASEEAEKSAAPAMYSHVETPSKLFAKAVMGVDQLPGPEGTPKTSRSFLRSPSPAPGVDESPFMTWGRLDGTPLRLEAEETPVDIAGASVGAGFSIAAQPIRDRVNRKLTTNSTAGATLRGAAGLTTTPSPSPLRKQGTPLTKGRGTPSASPRPPAHNSSKVVLSEAARKLLSGARAKIGVSSDSQLRKSYTARTPTRTPGRYTPSVTGQHAGSGRTTPSVKAATPLGGTPSRTPVLGVRSAEPGLSGPGAKRTCTEADRTGKASITDDLLNI</sequence>
<dbReference type="InterPro" id="IPR019148">
    <property type="entry name" value="Nuclear_protein_DGCR14_ESS-2"/>
</dbReference>
<comment type="caution">
    <text evidence="5">The sequence shown here is derived from an EMBL/GenBank/DDBJ whole genome shotgun (WGS) entry which is preliminary data.</text>
</comment>
<evidence type="ECO:0000256" key="3">
    <source>
        <dbReference type="ARBA" id="ARBA00023242"/>
    </source>
</evidence>
<feature type="region of interest" description="Disordered" evidence="4">
    <location>
        <begin position="464"/>
        <end position="554"/>
    </location>
</feature>
<gene>
    <name evidence="5" type="ORF">CYMTET_41772</name>
</gene>
<feature type="region of interest" description="Disordered" evidence="4">
    <location>
        <begin position="398"/>
        <end position="448"/>
    </location>
</feature>
<feature type="region of interest" description="Disordered" evidence="4">
    <location>
        <begin position="323"/>
        <end position="350"/>
    </location>
</feature>
<keyword evidence="6" id="KW-1185">Reference proteome</keyword>
<comment type="similarity">
    <text evidence="2">Belongs to the ESS2 family.</text>
</comment>
<feature type="compositionally biased region" description="Low complexity" evidence="4">
    <location>
        <begin position="478"/>
        <end position="491"/>
    </location>
</feature>
<feature type="region of interest" description="Disordered" evidence="4">
    <location>
        <begin position="100"/>
        <end position="165"/>
    </location>
</feature>
<evidence type="ECO:0000313" key="6">
    <source>
        <dbReference type="Proteomes" id="UP001190700"/>
    </source>
</evidence>
<dbReference type="PANTHER" id="PTHR12940">
    <property type="entry name" value="ES-2 PROTEIN - RELATED"/>
    <property type="match status" value="1"/>
</dbReference>